<proteinExistence type="inferred from homology"/>
<organism evidence="8 9">
    <name type="scientific">Cardiosporidium cionae</name>
    <dbReference type="NCBI Taxonomy" id="476202"/>
    <lineage>
        <taxon>Eukaryota</taxon>
        <taxon>Sar</taxon>
        <taxon>Alveolata</taxon>
        <taxon>Apicomplexa</taxon>
        <taxon>Aconoidasida</taxon>
        <taxon>Nephromycida</taxon>
        <taxon>Cardiosporidium</taxon>
    </lineage>
</organism>
<comment type="subcellular location">
    <subcellularLocation>
        <location evidence="1 7">Membrane</location>
        <topology evidence="1 7">Multi-pass membrane protein</topology>
    </subcellularLocation>
</comment>
<evidence type="ECO:0000256" key="3">
    <source>
        <dbReference type="ARBA" id="ARBA00022592"/>
    </source>
</evidence>
<comment type="caution">
    <text evidence="8">The sequence shown here is derived from an EMBL/GenBank/DDBJ whole genome shotgun (WGS) entry which is preliminary data.</text>
</comment>
<comment type="function">
    <text evidence="7">Sodium-phosphate symporter.</text>
</comment>
<dbReference type="InterPro" id="IPR001204">
    <property type="entry name" value="Phos_transporter"/>
</dbReference>
<dbReference type="PANTHER" id="PTHR11101">
    <property type="entry name" value="PHOSPHATE TRANSPORTER"/>
    <property type="match status" value="1"/>
</dbReference>
<keyword evidence="3 7" id="KW-0592">Phosphate transport</keyword>
<name>A0ABQ7J9V6_9APIC</name>
<feature type="transmembrane region" description="Helical" evidence="7">
    <location>
        <begin position="183"/>
        <end position="203"/>
    </location>
</feature>
<dbReference type="PANTHER" id="PTHR11101:SF80">
    <property type="entry name" value="PHOSPHATE TRANSPORTER"/>
    <property type="match status" value="1"/>
</dbReference>
<feature type="transmembrane region" description="Helical" evidence="7">
    <location>
        <begin position="497"/>
        <end position="521"/>
    </location>
</feature>
<comment type="similarity">
    <text evidence="7">Belongs to the inorganic phosphate transporter (PiT) (TC 2.A.20) family.</text>
</comment>
<keyword evidence="6 7" id="KW-0472">Membrane</keyword>
<dbReference type="Pfam" id="PF01384">
    <property type="entry name" value="PHO4"/>
    <property type="match status" value="1"/>
</dbReference>
<evidence type="ECO:0000256" key="4">
    <source>
        <dbReference type="ARBA" id="ARBA00022692"/>
    </source>
</evidence>
<keyword evidence="9" id="KW-1185">Reference proteome</keyword>
<feature type="transmembrane region" description="Helical" evidence="7">
    <location>
        <begin position="434"/>
        <end position="452"/>
    </location>
</feature>
<evidence type="ECO:0000256" key="1">
    <source>
        <dbReference type="ARBA" id="ARBA00004141"/>
    </source>
</evidence>
<evidence type="ECO:0000256" key="6">
    <source>
        <dbReference type="ARBA" id="ARBA00023136"/>
    </source>
</evidence>
<feature type="transmembrane region" description="Helical" evidence="7">
    <location>
        <begin position="394"/>
        <end position="413"/>
    </location>
</feature>
<protein>
    <recommendedName>
        <fullName evidence="7">Phosphate transporter</fullName>
    </recommendedName>
</protein>
<sequence length="526" mass="55766">MAIPASTAPFLWIVIVGGIAMVVMGFMIGGNDMANTFGTSVGSKTISLMQASILAGIFVVIGSVALGATVTNAIRKNILVLSAFESDPAVLMYGMLAALIGAAFWLAVATQYELPVSTTHSIIGGIIGFGLVTGRSSIAWRGVIIIVLSWVASPVLAGILSGTVFIIIRYFVLRSPNAVSRGYKLIGILLFAVSETFTLFFLLQSPLLLNFECTQRGSSGVRIASPCIIKNWAKAQFGWAFLLATGASIVLTGIFSLFVFPYANRVMKKYGSGKEVVGSEQEDSPKTKALTLETRSVTNSTPSTSALRAYLKELPLFQDLHEQSFEGNETVSAMHTAAETFDLRTERFFSVLQILSACFDAVALGASDIANAVAPFATILAVYNAGATVNQVSVAWYILLAGGVAIAFGVAFLGYHVIKTLGIKLVTVTPSRGFTIEIATAWVILIFSNFGIPLSSTHCQVGSTVGVGLVEKREKEAMSFSYIFGKGVNYRLLGEIIVGWILTLVIAGGISAAIFSVGVYAPSFSV</sequence>
<evidence type="ECO:0000313" key="8">
    <source>
        <dbReference type="EMBL" id="KAF8820728.1"/>
    </source>
</evidence>
<keyword evidence="5 7" id="KW-1133">Transmembrane helix</keyword>
<evidence type="ECO:0000256" key="2">
    <source>
        <dbReference type="ARBA" id="ARBA00022448"/>
    </source>
</evidence>
<keyword evidence="4 7" id="KW-0812">Transmembrane</keyword>
<dbReference type="EMBL" id="JADAQX010000315">
    <property type="protein sequence ID" value="KAF8820728.1"/>
    <property type="molecule type" value="Genomic_DNA"/>
</dbReference>
<accession>A0ABQ7J9V6</accession>
<feature type="transmembrane region" description="Helical" evidence="7">
    <location>
        <begin position="90"/>
        <end position="108"/>
    </location>
</feature>
<evidence type="ECO:0000256" key="7">
    <source>
        <dbReference type="RuleBase" id="RU363058"/>
    </source>
</evidence>
<dbReference type="Proteomes" id="UP000823046">
    <property type="component" value="Unassembled WGS sequence"/>
</dbReference>
<evidence type="ECO:0000313" key="9">
    <source>
        <dbReference type="Proteomes" id="UP000823046"/>
    </source>
</evidence>
<evidence type="ECO:0000256" key="5">
    <source>
        <dbReference type="ARBA" id="ARBA00022989"/>
    </source>
</evidence>
<feature type="transmembrane region" description="Helical" evidence="7">
    <location>
        <begin position="239"/>
        <end position="260"/>
    </location>
</feature>
<feature type="transmembrane region" description="Helical" evidence="7">
    <location>
        <begin position="7"/>
        <end position="28"/>
    </location>
</feature>
<feature type="transmembrane region" description="Helical" evidence="7">
    <location>
        <begin position="138"/>
        <end position="171"/>
    </location>
</feature>
<feature type="transmembrane region" description="Helical" evidence="7">
    <location>
        <begin position="48"/>
        <end position="70"/>
    </location>
</feature>
<keyword evidence="2 7" id="KW-0813">Transport</keyword>
<reference evidence="8 9" key="1">
    <citation type="journal article" date="2020" name="bioRxiv">
        <title>Metabolic contributions of an alphaproteobacterial endosymbiont in the apicomplexan Cardiosporidium cionae.</title>
        <authorList>
            <person name="Hunter E.S."/>
            <person name="Paight C.J."/>
            <person name="Lane C.E."/>
        </authorList>
    </citation>
    <scope>NUCLEOTIDE SEQUENCE [LARGE SCALE GENOMIC DNA]</scope>
    <source>
        <strain evidence="8">ESH_2018</strain>
    </source>
</reference>
<gene>
    <name evidence="8" type="ORF">IE077_002866</name>
</gene>